<dbReference type="Proteomes" id="UP001314263">
    <property type="component" value="Unassembled WGS sequence"/>
</dbReference>
<gene>
    <name evidence="2" type="ORF">CVIRNUC_004030</name>
</gene>
<keyword evidence="3" id="KW-1185">Reference proteome</keyword>
<accession>A0AAV1I396</accession>
<evidence type="ECO:0000259" key="1">
    <source>
        <dbReference type="PROSITE" id="PS50181"/>
    </source>
</evidence>
<organism evidence="2 3">
    <name type="scientific">Coccomyxa viridis</name>
    <dbReference type="NCBI Taxonomy" id="1274662"/>
    <lineage>
        <taxon>Eukaryota</taxon>
        <taxon>Viridiplantae</taxon>
        <taxon>Chlorophyta</taxon>
        <taxon>core chlorophytes</taxon>
        <taxon>Trebouxiophyceae</taxon>
        <taxon>Trebouxiophyceae incertae sedis</taxon>
        <taxon>Coccomyxaceae</taxon>
        <taxon>Coccomyxa</taxon>
    </lineage>
</organism>
<comment type="caution">
    <text evidence="2">The sequence shown here is derived from an EMBL/GenBank/DDBJ whole genome shotgun (WGS) entry which is preliminary data.</text>
</comment>
<dbReference type="InterPro" id="IPR036047">
    <property type="entry name" value="F-box-like_dom_sf"/>
</dbReference>
<dbReference type="PANTHER" id="PTHR47744:SF1">
    <property type="entry name" value="OS05G0526300 PROTEIN"/>
    <property type="match status" value="1"/>
</dbReference>
<reference evidence="2 3" key="1">
    <citation type="submission" date="2023-10" db="EMBL/GenBank/DDBJ databases">
        <authorList>
            <person name="Maclean D."/>
            <person name="Macfadyen A."/>
        </authorList>
    </citation>
    <scope>NUCLEOTIDE SEQUENCE [LARGE SCALE GENOMIC DNA]</scope>
</reference>
<sequence>MLLSSDDSENEFDDPQLVLTRYKKARYEAALSCPHNYLRACQELIELFNIVAGPAAGRVKKPLLAELSADTRLAIDCCDGVLRNATICRSLVSEAVRALPQAKGKELQRLLKARSLKAAREDSKAIRNSQQHDVAPAVEQMPHDILGAVLDELDPFSLAAAACASRQWHEEASKDHRWQPFVAAVLSPVSTPQQPQSWRELFCQAAVGGHARMAYHRSRRRMLRKTLLWTDLPPCREAPDFKCVTPRQVATFIVKGSIKELSDSEDSEGDDDASAVSGLHRDMAPAVNRLWRTFPASCKLALPETALDTGQQ</sequence>
<dbReference type="AlphaFoldDB" id="A0AAV1I396"/>
<name>A0AAV1I396_9CHLO</name>
<dbReference type="Pfam" id="PF12937">
    <property type="entry name" value="F-box-like"/>
    <property type="match status" value="1"/>
</dbReference>
<protein>
    <recommendedName>
        <fullName evidence="1">F-box domain-containing protein</fullName>
    </recommendedName>
</protein>
<dbReference type="PANTHER" id="PTHR47744">
    <property type="entry name" value="OS05G0526300 PROTEIN"/>
    <property type="match status" value="1"/>
</dbReference>
<feature type="domain" description="F-box" evidence="1">
    <location>
        <begin position="135"/>
        <end position="181"/>
    </location>
</feature>
<dbReference type="InterPro" id="IPR057039">
    <property type="entry name" value="At5g52880_ARM"/>
</dbReference>
<evidence type="ECO:0000313" key="3">
    <source>
        <dbReference type="Proteomes" id="UP001314263"/>
    </source>
</evidence>
<dbReference type="SUPFAM" id="SSF81383">
    <property type="entry name" value="F-box domain"/>
    <property type="match status" value="1"/>
</dbReference>
<dbReference type="Pfam" id="PF24104">
    <property type="entry name" value="At5g52880_ARM"/>
    <property type="match status" value="1"/>
</dbReference>
<proteinExistence type="predicted"/>
<evidence type="ECO:0000313" key="2">
    <source>
        <dbReference type="EMBL" id="CAK0773104.1"/>
    </source>
</evidence>
<dbReference type="InterPro" id="IPR001810">
    <property type="entry name" value="F-box_dom"/>
</dbReference>
<dbReference type="EMBL" id="CAUYUE010000005">
    <property type="protein sequence ID" value="CAK0773104.1"/>
    <property type="molecule type" value="Genomic_DNA"/>
</dbReference>
<dbReference type="Gene3D" id="1.20.1280.50">
    <property type="match status" value="1"/>
</dbReference>
<dbReference type="PROSITE" id="PS50181">
    <property type="entry name" value="FBOX"/>
    <property type="match status" value="1"/>
</dbReference>